<dbReference type="EMBL" id="ML736742">
    <property type="protein sequence ID" value="KAE8408635.1"/>
    <property type="molecule type" value="Genomic_DNA"/>
</dbReference>
<sequence length="236" mass="26081">MATKMQEVLLKAAEIALPFVKMPPDTLTEVDNREMDKALASINQLKAKHLPTPTIAVGDLSMQEVQRLFGISPDASGTFKWDKTAFEGFAVYTDKGKSEMEYVGWTLNAYEKTYERAPWNEPLASTRLDTLLLPTTYILGAYENPGTAGVNLQQRKKLQGQADYMLFYDRPSKNASSLLIVEAKRHAEFGRGPAGLLSDMAMVVKARHSAGDGERAVVFGLLSDGYTFHFYGGNDS</sequence>
<gene>
    <name evidence="1" type="ORF">BDV37DRAFT_278644</name>
</gene>
<name>A0A5N7DQQ2_9EURO</name>
<dbReference type="Proteomes" id="UP000325579">
    <property type="component" value="Unassembled WGS sequence"/>
</dbReference>
<evidence type="ECO:0000313" key="2">
    <source>
        <dbReference type="Proteomes" id="UP000325579"/>
    </source>
</evidence>
<dbReference type="OrthoDB" id="2103397at2759"/>
<reference evidence="1 2" key="1">
    <citation type="submission" date="2019-04" db="EMBL/GenBank/DDBJ databases">
        <authorList>
            <consortium name="DOE Joint Genome Institute"/>
            <person name="Mondo S."/>
            <person name="Kjaerbolling I."/>
            <person name="Vesth T."/>
            <person name="Frisvad J.C."/>
            <person name="Nybo J.L."/>
            <person name="Theobald S."/>
            <person name="Kildgaard S."/>
            <person name="Isbrandt T."/>
            <person name="Kuo A."/>
            <person name="Sato A."/>
            <person name="Lyhne E.K."/>
            <person name="Kogle M.E."/>
            <person name="Wiebenga A."/>
            <person name="Kun R.S."/>
            <person name="Lubbers R.J."/>
            <person name="Makela M.R."/>
            <person name="Barry K."/>
            <person name="Chovatia M."/>
            <person name="Clum A."/>
            <person name="Daum C."/>
            <person name="Haridas S."/>
            <person name="He G."/>
            <person name="LaButti K."/>
            <person name="Lipzen A."/>
            <person name="Riley R."/>
            <person name="Salamov A."/>
            <person name="Simmons B.A."/>
            <person name="Magnuson J.K."/>
            <person name="Henrissat B."/>
            <person name="Mortensen U.H."/>
            <person name="Larsen T.O."/>
            <person name="Devries R.P."/>
            <person name="Grigoriev I.V."/>
            <person name="Machida M."/>
            <person name="Baker S.E."/>
            <person name="Andersen M.R."/>
            <person name="Cantor M.N."/>
            <person name="Hua S.X."/>
        </authorList>
    </citation>
    <scope>NUCLEOTIDE SEQUENCE [LARGE SCALE GENOMIC DNA]</scope>
    <source>
        <strain evidence="1 2">CBS 119388</strain>
    </source>
</reference>
<dbReference type="RefSeq" id="XP_031945954.1">
    <property type="nucleotide sequence ID" value="XM_032086110.1"/>
</dbReference>
<dbReference type="GeneID" id="43670801"/>
<keyword evidence="2" id="KW-1185">Reference proteome</keyword>
<protein>
    <submittedName>
        <fullName evidence="1">Uncharacterized protein</fullName>
    </submittedName>
</protein>
<proteinExistence type="predicted"/>
<accession>A0A5N7DQQ2</accession>
<organism evidence="1 2">
    <name type="scientific">Aspergillus pseudonomiae</name>
    <dbReference type="NCBI Taxonomy" id="1506151"/>
    <lineage>
        <taxon>Eukaryota</taxon>
        <taxon>Fungi</taxon>
        <taxon>Dikarya</taxon>
        <taxon>Ascomycota</taxon>
        <taxon>Pezizomycotina</taxon>
        <taxon>Eurotiomycetes</taxon>
        <taxon>Eurotiomycetidae</taxon>
        <taxon>Eurotiales</taxon>
        <taxon>Aspergillaceae</taxon>
        <taxon>Aspergillus</taxon>
        <taxon>Aspergillus subgen. Circumdati</taxon>
    </lineage>
</organism>
<evidence type="ECO:0000313" key="1">
    <source>
        <dbReference type="EMBL" id="KAE8408635.1"/>
    </source>
</evidence>
<dbReference type="AlphaFoldDB" id="A0A5N7DQQ2"/>